<dbReference type="GO" id="GO:0042277">
    <property type="term" value="F:peptide binding"/>
    <property type="evidence" value="ECO:0007669"/>
    <property type="project" value="TreeGrafter"/>
</dbReference>
<dbReference type="GO" id="GO:0005737">
    <property type="term" value="C:cytoplasm"/>
    <property type="evidence" value="ECO:0007669"/>
    <property type="project" value="TreeGrafter"/>
</dbReference>
<name>A0A182JBN0_ANOAO</name>
<evidence type="ECO:0000256" key="3">
    <source>
        <dbReference type="ARBA" id="ARBA00010136"/>
    </source>
</evidence>
<evidence type="ECO:0000259" key="24">
    <source>
        <dbReference type="Pfam" id="PF17900"/>
    </source>
</evidence>
<keyword evidence="14" id="KW-0472">Membrane</keyword>
<evidence type="ECO:0000256" key="2">
    <source>
        <dbReference type="ARBA" id="ARBA00004609"/>
    </source>
</evidence>
<dbReference type="SUPFAM" id="SSF55486">
    <property type="entry name" value="Metalloproteases ('zincins'), catalytic domain"/>
    <property type="match status" value="1"/>
</dbReference>
<comment type="similarity">
    <text evidence="3 21">Belongs to the peptidase M1 family.</text>
</comment>
<organism evidence="25">
    <name type="scientific">Anopheles atroparvus</name>
    <name type="common">European mosquito</name>
    <dbReference type="NCBI Taxonomy" id="41427"/>
    <lineage>
        <taxon>Eukaryota</taxon>
        <taxon>Metazoa</taxon>
        <taxon>Ecdysozoa</taxon>
        <taxon>Arthropoda</taxon>
        <taxon>Hexapoda</taxon>
        <taxon>Insecta</taxon>
        <taxon>Pterygota</taxon>
        <taxon>Neoptera</taxon>
        <taxon>Endopterygota</taxon>
        <taxon>Diptera</taxon>
        <taxon>Nematocera</taxon>
        <taxon>Culicoidea</taxon>
        <taxon>Culicidae</taxon>
        <taxon>Anophelinae</taxon>
        <taxon>Anopheles</taxon>
    </lineage>
</organism>
<dbReference type="SUPFAM" id="SSF63737">
    <property type="entry name" value="Leukotriene A4 hydrolase N-terminal domain"/>
    <property type="match status" value="1"/>
</dbReference>
<feature type="active site" description="Proton acceptor" evidence="18">
    <location>
        <position position="359"/>
    </location>
</feature>
<keyword evidence="15" id="KW-1015">Disulfide bond</keyword>
<evidence type="ECO:0000256" key="15">
    <source>
        <dbReference type="ARBA" id="ARBA00023157"/>
    </source>
</evidence>
<dbReference type="EMBL" id="AXCP01007803">
    <property type="status" value="NOT_ANNOTATED_CDS"/>
    <property type="molecule type" value="Genomic_DNA"/>
</dbReference>
<evidence type="ECO:0000256" key="9">
    <source>
        <dbReference type="ARBA" id="ARBA00022801"/>
    </source>
</evidence>
<evidence type="ECO:0000256" key="20">
    <source>
        <dbReference type="PIRSR" id="PIRSR634016-4"/>
    </source>
</evidence>
<keyword evidence="7" id="KW-0812">Transmembrane</keyword>
<keyword evidence="5" id="KW-0336">GPI-anchor</keyword>
<evidence type="ECO:0000256" key="12">
    <source>
        <dbReference type="ARBA" id="ARBA00022989"/>
    </source>
</evidence>
<keyword evidence="4" id="KW-1003">Cell membrane</keyword>
<dbReference type="EnsemblMetazoa" id="AATE015051-RA">
    <property type="protein sequence ID" value="AATE015051-PA.1"/>
    <property type="gene ID" value="AATE015051"/>
</dbReference>
<dbReference type="Gene3D" id="1.10.390.10">
    <property type="entry name" value="Neutral Protease Domain 2"/>
    <property type="match status" value="1"/>
</dbReference>
<evidence type="ECO:0000256" key="19">
    <source>
        <dbReference type="PIRSR" id="PIRSR634016-3"/>
    </source>
</evidence>
<dbReference type="PRINTS" id="PR00756">
    <property type="entry name" value="ALADIPTASE"/>
</dbReference>
<evidence type="ECO:0000256" key="4">
    <source>
        <dbReference type="ARBA" id="ARBA00022475"/>
    </source>
</evidence>
<dbReference type="VEuPathDB" id="VectorBase:AATE015051"/>
<dbReference type="EC" id="3.4.11.-" evidence="21"/>
<feature type="binding site" evidence="19">
    <location>
        <position position="358"/>
    </location>
    <ligand>
        <name>Zn(2+)</name>
        <dbReference type="ChEBI" id="CHEBI:29105"/>
        <note>catalytic</note>
    </ligand>
</feature>
<keyword evidence="8 19" id="KW-0479">Metal-binding</keyword>
<dbReference type="Gene3D" id="2.60.40.1730">
    <property type="entry name" value="tricorn interacting facor f3 domain"/>
    <property type="match status" value="1"/>
</dbReference>
<evidence type="ECO:0000256" key="13">
    <source>
        <dbReference type="ARBA" id="ARBA00023049"/>
    </source>
</evidence>
<dbReference type="GO" id="GO:0008270">
    <property type="term" value="F:zinc ion binding"/>
    <property type="evidence" value="ECO:0007669"/>
    <property type="project" value="UniProtKB-UniRule"/>
</dbReference>
<dbReference type="GO" id="GO:0005886">
    <property type="term" value="C:plasma membrane"/>
    <property type="evidence" value="ECO:0007669"/>
    <property type="project" value="UniProtKB-SubCell"/>
</dbReference>
<dbReference type="InterPro" id="IPR027268">
    <property type="entry name" value="Peptidase_M4/M1_CTD_sf"/>
</dbReference>
<protein>
    <recommendedName>
        <fullName evidence="21">Aminopeptidase</fullName>
        <ecNumber evidence="21">3.4.11.-</ecNumber>
    </recommendedName>
</protein>
<accession>A0A182JBN0</accession>
<evidence type="ECO:0000256" key="14">
    <source>
        <dbReference type="ARBA" id="ARBA00023136"/>
    </source>
</evidence>
<dbReference type="Gene3D" id="2.60.40.1910">
    <property type="match status" value="1"/>
</dbReference>
<feature type="domain" description="Peptidase M1 membrane alanine aminopeptidase" evidence="22">
    <location>
        <begin position="284"/>
        <end position="497"/>
    </location>
</feature>
<evidence type="ECO:0000256" key="17">
    <source>
        <dbReference type="ARBA" id="ARBA00023288"/>
    </source>
</evidence>
<dbReference type="Pfam" id="PF11838">
    <property type="entry name" value="ERAP1_C"/>
    <property type="match status" value="1"/>
</dbReference>
<proteinExistence type="inferred from homology"/>
<feature type="site" description="Transition state stabilizer" evidence="20">
    <location>
        <position position="445"/>
    </location>
</feature>
<dbReference type="GO" id="GO:0043171">
    <property type="term" value="P:peptide catabolic process"/>
    <property type="evidence" value="ECO:0007669"/>
    <property type="project" value="TreeGrafter"/>
</dbReference>
<keyword evidence="11" id="KW-0735">Signal-anchor</keyword>
<evidence type="ECO:0000256" key="5">
    <source>
        <dbReference type="ARBA" id="ARBA00022622"/>
    </source>
</evidence>
<keyword evidence="9 21" id="KW-0378">Hydrolase</keyword>
<dbReference type="InterPro" id="IPR014782">
    <property type="entry name" value="Peptidase_M1_dom"/>
</dbReference>
<evidence type="ECO:0000259" key="23">
    <source>
        <dbReference type="Pfam" id="PF11838"/>
    </source>
</evidence>
<dbReference type="STRING" id="41427.A0A182JBN0"/>
<dbReference type="InterPro" id="IPR050344">
    <property type="entry name" value="Peptidase_M1_aminopeptidases"/>
</dbReference>
<dbReference type="Pfam" id="PF01433">
    <property type="entry name" value="Peptidase_M1"/>
    <property type="match status" value="1"/>
</dbReference>
<evidence type="ECO:0000313" key="25">
    <source>
        <dbReference type="EnsemblMetazoa" id="AATE015051-PA.1"/>
    </source>
</evidence>
<keyword evidence="17" id="KW-0449">Lipoprotein</keyword>
<keyword evidence="12" id="KW-1133">Transmembrane helix</keyword>
<dbReference type="InterPro" id="IPR001930">
    <property type="entry name" value="Peptidase_M1"/>
</dbReference>
<reference evidence="25" key="1">
    <citation type="submission" date="2022-08" db="UniProtKB">
        <authorList>
            <consortium name="EnsemblMetazoa"/>
        </authorList>
    </citation>
    <scope>IDENTIFICATION</scope>
    <source>
        <strain evidence="25">EBRO</strain>
    </source>
</reference>
<dbReference type="PANTHER" id="PTHR11533:SF290">
    <property type="entry name" value="AMINOPEPTIDASE"/>
    <property type="match status" value="1"/>
</dbReference>
<evidence type="ECO:0000256" key="6">
    <source>
        <dbReference type="ARBA" id="ARBA00022670"/>
    </source>
</evidence>
<dbReference type="GO" id="GO:0098552">
    <property type="term" value="C:side of membrane"/>
    <property type="evidence" value="ECO:0007669"/>
    <property type="project" value="UniProtKB-KW"/>
</dbReference>
<keyword evidence="16" id="KW-0325">Glycoprotein</keyword>
<feature type="binding site" evidence="19">
    <location>
        <position position="362"/>
    </location>
    <ligand>
        <name>Zn(2+)</name>
        <dbReference type="ChEBI" id="CHEBI:29105"/>
        <note>catalytic</note>
    </ligand>
</feature>
<evidence type="ECO:0000256" key="16">
    <source>
        <dbReference type="ARBA" id="ARBA00023180"/>
    </source>
</evidence>
<evidence type="ECO:0000256" key="7">
    <source>
        <dbReference type="ARBA" id="ARBA00022692"/>
    </source>
</evidence>
<evidence type="ECO:0000256" key="18">
    <source>
        <dbReference type="PIRSR" id="PIRSR634016-1"/>
    </source>
</evidence>
<keyword evidence="21" id="KW-0031">Aminopeptidase</keyword>
<dbReference type="CDD" id="cd09601">
    <property type="entry name" value="M1_APN-Q_like"/>
    <property type="match status" value="1"/>
</dbReference>
<dbReference type="InterPro" id="IPR024571">
    <property type="entry name" value="ERAP1-like_C_dom"/>
</dbReference>
<comment type="cofactor">
    <cofactor evidence="19 21">
        <name>Zn(2+)</name>
        <dbReference type="ChEBI" id="CHEBI:29105"/>
    </cofactor>
    <text evidence="19 21">Binds 1 zinc ion per subunit.</text>
</comment>
<dbReference type="GO" id="GO:0005615">
    <property type="term" value="C:extracellular space"/>
    <property type="evidence" value="ECO:0007669"/>
    <property type="project" value="TreeGrafter"/>
</dbReference>
<dbReference type="GO" id="GO:0006508">
    <property type="term" value="P:proteolysis"/>
    <property type="evidence" value="ECO:0007669"/>
    <property type="project" value="UniProtKB-KW"/>
</dbReference>
<comment type="subcellular location">
    <subcellularLocation>
        <location evidence="2">Cell membrane</location>
        <topology evidence="2">Lipid-anchor</topology>
        <topology evidence="2">GPI-anchor</topology>
    </subcellularLocation>
    <subcellularLocation>
        <location evidence="1">Membrane</location>
        <topology evidence="1">Single-pass type II membrane protein</topology>
    </subcellularLocation>
</comment>
<dbReference type="Pfam" id="PF17900">
    <property type="entry name" value="Peptidase_M1_N"/>
    <property type="match status" value="1"/>
</dbReference>
<evidence type="ECO:0000256" key="8">
    <source>
        <dbReference type="ARBA" id="ARBA00022723"/>
    </source>
</evidence>
<evidence type="ECO:0000256" key="1">
    <source>
        <dbReference type="ARBA" id="ARBA00004606"/>
    </source>
</evidence>
<dbReference type="InterPro" id="IPR045357">
    <property type="entry name" value="Aminopeptidase_N-like_N"/>
</dbReference>
<evidence type="ECO:0000256" key="21">
    <source>
        <dbReference type="RuleBase" id="RU364040"/>
    </source>
</evidence>
<keyword evidence="10 19" id="KW-0862">Zinc</keyword>
<dbReference type="GO" id="GO:0070006">
    <property type="term" value="F:metalloaminopeptidase activity"/>
    <property type="evidence" value="ECO:0007669"/>
    <property type="project" value="TreeGrafter"/>
</dbReference>
<feature type="binding site" evidence="19">
    <location>
        <position position="381"/>
    </location>
    <ligand>
        <name>Zn(2+)</name>
        <dbReference type="ChEBI" id="CHEBI:29105"/>
        <note>catalytic</note>
    </ligand>
</feature>
<dbReference type="Gene3D" id="1.25.50.20">
    <property type="match status" value="1"/>
</dbReference>
<evidence type="ECO:0000256" key="10">
    <source>
        <dbReference type="ARBA" id="ARBA00022833"/>
    </source>
</evidence>
<dbReference type="FunFam" id="2.60.40.1730:FF:000012">
    <property type="entry name" value="Aminopeptidase N"/>
    <property type="match status" value="1"/>
</dbReference>
<dbReference type="FunFam" id="1.10.390.10:FF:000019">
    <property type="entry name" value="Aminopeptidase"/>
    <property type="match status" value="1"/>
</dbReference>
<dbReference type="AlphaFoldDB" id="A0A182JBN0"/>
<dbReference type="PANTHER" id="PTHR11533">
    <property type="entry name" value="PROTEASE M1 ZINC METALLOPROTEASE"/>
    <property type="match status" value="1"/>
</dbReference>
<keyword evidence="13 21" id="KW-0482">Metalloprotease</keyword>
<feature type="domain" description="ERAP1-like C-terminal" evidence="23">
    <location>
        <begin position="589"/>
        <end position="893"/>
    </location>
</feature>
<dbReference type="InterPro" id="IPR042097">
    <property type="entry name" value="Aminopeptidase_N-like_N_sf"/>
</dbReference>
<dbReference type="FunFam" id="1.25.50.20:FF:000001">
    <property type="entry name" value="Aminopeptidase"/>
    <property type="match status" value="1"/>
</dbReference>
<feature type="domain" description="Aminopeptidase N-like N-terminal" evidence="24">
    <location>
        <begin position="61"/>
        <end position="252"/>
    </location>
</feature>
<evidence type="ECO:0000256" key="11">
    <source>
        <dbReference type="ARBA" id="ARBA00022968"/>
    </source>
</evidence>
<dbReference type="InterPro" id="IPR034016">
    <property type="entry name" value="M1_APN-typ"/>
</dbReference>
<keyword evidence="6 21" id="KW-0645">Protease</keyword>
<sequence>MLLNLIVAVLAILAGCAPADGSRDPLRRGWRKESEDFWQEHSPAPSNAPGELRYRLPNYIVPTHYRLYLETEVHTGNRTYTGRVDIYLDVQRQTSTIYVHNRGLHITYNQLRRVSDNDIGDLLEESMRIAEDPEREFSIFSVRRAIAPDQYVLRVWFEGELRTDDNGFYLSSYLDENGTRKYLATTQFQAISARAAFPCLDEPAMKATFSLQIKHHPSYQSISNMPIYAVAGDLDGYVVTMFETTPRMSIYLLAFVVSDFPFIEDAGAAQRVFARPTSVNETQYALETGVRLMTTLDEYLGIPYSTFMPKVDQVAIPDFEAGAMENWGLCIYREELLLNEPGVTSYRQQTSITTVVAHEYAHQWFGNVVTNAWWSYLWLNEGFASLYEYMAADMAYPERQYRDLFNVQVVQRVLNTDSSETTRPMTFSRGATYDTIVSLFDNIAYSKGGSVLQMFRQLLTDDVWRTAIRSYLQDNQFGAVTTDEFVAALEGATQDLDLLPEGVDMRTFVGSWVDQAGYPVVEFRRTYRGDIVLSQDRFYNNKILNDDPTLWMIPYTILEEGTPLSEPLEWNWLTTRAAQVPTTASDDRWIIANVNQTGFFRVNYDTLNWYMLTEALIDDPTSIPVHSRSQLVDDAFHLARSNRLDIEITLDLLTYVRQERDYPPWEATSRVFTYFYNRMRGTPNYVLYQLFVDTLIGDVFLTLDVAAVDPNEPLLHKYLKQVISSWACRMEIDSCLTDTREALQREVAGEGNVHPDVASIVYCYGLRTGTDSTPAFQYLYNKLLASDNVGERSTLIDALGCAIEPEQLDAYLLSAIGGELQVNYDDEERYYVLTAVLVSRAGVDALIRFLTENYPYVDSILGRSTLYSLVQSIAIRTNTPEEEQMLNELLQEMQAILPESLVASVQATVASNLGWLSTREGLLVNNYLQRFRPIPV</sequence>
<evidence type="ECO:0000259" key="22">
    <source>
        <dbReference type="Pfam" id="PF01433"/>
    </source>
</evidence>